<dbReference type="Pfam" id="PF09863">
    <property type="entry name" value="DUF2090"/>
    <property type="match status" value="1"/>
</dbReference>
<evidence type="ECO:0000259" key="1">
    <source>
        <dbReference type="Pfam" id="PF09863"/>
    </source>
</evidence>
<dbReference type="SUPFAM" id="SSF51569">
    <property type="entry name" value="Aldolase"/>
    <property type="match status" value="1"/>
</dbReference>
<dbReference type="InterPro" id="IPR018659">
    <property type="entry name" value="DUF2090"/>
</dbReference>
<dbReference type="Gene3D" id="3.20.20.70">
    <property type="entry name" value="Aldolase class I"/>
    <property type="match status" value="1"/>
</dbReference>
<evidence type="ECO:0000313" key="3">
    <source>
        <dbReference type="Proteomes" id="UP000604117"/>
    </source>
</evidence>
<proteinExistence type="predicted"/>
<dbReference type="Proteomes" id="UP000604117">
    <property type="component" value="Unassembled WGS sequence"/>
</dbReference>
<accession>A0ABQ4D4T6</accession>
<keyword evidence="3" id="KW-1185">Reference proteome</keyword>
<dbReference type="RefSeq" id="WP_203719385.1">
    <property type="nucleotide sequence ID" value="NZ_BONE01000162.1"/>
</dbReference>
<reference evidence="2 3" key="1">
    <citation type="submission" date="2021-01" db="EMBL/GenBank/DDBJ databases">
        <title>Whole genome shotgun sequence of Asanoa siamensis NBRC 107932.</title>
        <authorList>
            <person name="Komaki H."/>
            <person name="Tamura T."/>
        </authorList>
    </citation>
    <scope>NUCLEOTIDE SEQUENCE [LARGE SCALE GENOMIC DNA]</scope>
    <source>
        <strain evidence="2 3">NBRC 107932</strain>
    </source>
</reference>
<dbReference type="EMBL" id="BONE01000162">
    <property type="protein sequence ID" value="GIF78559.1"/>
    <property type="molecule type" value="Genomic_DNA"/>
</dbReference>
<sequence>MALYLLAMDHRASFAATVYKISGDPSPADTARLVDGKDLIYQGLVSALRRAPVAGAGVLVDERYGAGVARAATAAGITLAMPIEKSGQDWFTLEYGDLGSGVWMEHVEEFDPRYVKILVRDNPDFDVRARRRQMDDLATVSSVLASAGRDLLLELLVPATPEQSSPAYDDDLRPELTARVIGEMQAAGVEPAIWKIEGLNSPSAASAVLATARQGGRNGVQCIVLGRDAPEPDLDRWLRAAAPAGFLGFAIGRSIWQSPLEAYLADKIDEAGVASRIAESYLHYVGVYEGV</sequence>
<protein>
    <recommendedName>
        <fullName evidence="1">DUF2090 domain-containing protein</fullName>
    </recommendedName>
</protein>
<gene>
    <name evidence="2" type="ORF">Asi02nite_80770</name>
</gene>
<dbReference type="InterPro" id="IPR013785">
    <property type="entry name" value="Aldolase_TIM"/>
</dbReference>
<name>A0ABQ4D4T6_9ACTN</name>
<comment type="caution">
    <text evidence="2">The sequence shown here is derived from an EMBL/GenBank/DDBJ whole genome shotgun (WGS) entry which is preliminary data.</text>
</comment>
<feature type="domain" description="DUF2090" evidence="1">
    <location>
        <begin position="3"/>
        <end position="287"/>
    </location>
</feature>
<evidence type="ECO:0000313" key="2">
    <source>
        <dbReference type="EMBL" id="GIF78559.1"/>
    </source>
</evidence>
<organism evidence="2 3">
    <name type="scientific">Asanoa siamensis</name>
    <dbReference type="NCBI Taxonomy" id="926357"/>
    <lineage>
        <taxon>Bacteria</taxon>
        <taxon>Bacillati</taxon>
        <taxon>Actinomycetota</taxon>
        <taxon>Actinomycetes</taxon>
        <taxon>Micromonosporales</taxon>
        <taxon>Micromonosporaceae</taxon>
        <taxon>Asanoa</taxon>
    </lineage>
</organism>